<dbReference type="EMBL" id="CAJPVJ010039328">
    <property type="protein sequence ID" value="CAG2181702.1"/>
    <property type="molecule type" value="Genomic_DNA"/>
</dbReference>
<protein>
    <recommendedName>
        <fullName evidence="3">G domain-containing protein</fullName>
    </recommendedName>
</protein>
<reference evidence="4" key="1">
    <citation type="submission" date="2020-11" db="EMBL/GenBank/DDBJ databases">
        <authorList>
            <person name="Tran Van P."/>
        </authorList>
    </citation>
    <scope>NUCLEOTIDE SEQUENCE</scope>
</reference>
<accession>A0A7R9MQH1</accession>
<dbReference type="GO" id="GO:0003924">
    <property type="term" value="F:GTPase activity"/>
    <property type="evidence" value="ECO:0007669"/>
    <property type="project" value="TreeGrafter"/>
</dbReference>
<sequence length="193" mass="21777">SDRFNREDFNGFNLMVMGIPNVGKSTIINKLRNTNLRVSGKATTTGAIAGVTRSVLERIKINANPPVYLYDTPGVLEPRIDKGLETIMRCAVCATLSDQLIGYRTIADYILYWLNRHNNHRYVKLLGLDTPSDDITEVLIKGSVYLENIVEHKSLEKGQMVKRPDVEHTAQQFVTAFRKGQLGRVMLDDDLLK</sequence>
<evidence type="ECO:0000313" key="5">
    <source>
        <dbReference type="Proteomes" id="UP000728032"/>
    </source>
</evidence>
<proteinExistence type="predicted"/>
<dbReference type="GO" id="GO:0005739">
    <property type="term" value="C:mitochondrion"/>
    <property type="evidence" value="ECO:0007669"/>
    <property type="project" value="TreeGrafter"/>
</dbReference>
<dbReference type="FunFam" id="1.10.1580.10:FF:000004">
    <property type="entry name" value="Mitochondrial GTPase 1"/>
    <property type="match status" value="1"/>
</dbReference>
<dbReference type="GO" id="GO:0005525">
    <property type="term" value="F:GTP binding"/>
    <property type="evidence" value="ECO:0007669"/>
    <property type="project" value="UniProtKB-KW"/>
</dbReference>
<dbReference type="InterPro" id="IPR023179">
    <property type="entry name" value="GTP-bd_ortho_bundle_sf"/>
</dbReference>
<feature type="domain" description="G" evidence="3">
    <location>
        <begin position="14"/>
        <end position="115"/>
    </location>
</feature>
<gene>
    <name evidence="4" type="ORF">ONB1V03_LOCUS21123</name>
</gene>
<keyword evidence="1" id="KW-0547">Nucleotide-binding</keyword>
<dbReference type="InterPro" id="IPR027417">
    <property type="entry name" value="P-loop_NTPase"/>
</dbReference>
<dbReference type="InterPro" id="IPR006073">
    <property type="entry name" value="GTP-bd"/>
</dbReference>
<dbReference type="Proteomes" id="UP000728032">
    <property type="component" value="Unassembled WGS sequence"/>
</dbReference>
<dbReference type="OrthoDB" id="269151at2759"/>
<evidence type="ECO:0000259" key="3">
    <source>
        <dbReference type="Pfam" id="PF01926"/>
    </source>
</evidence>
<dbReference type="Gene3D" id="3.40.50.300">
    <property type="entry name" value="P-loop containing nucleotide triphosphate hydrolases"/>
    <property type="match status" value="1"/>
</dbReference>
<organism evidence="4">
    <name type="scientific">Oppiella nova</name>
    <dbReference type="NCBI Taxonomy" id="334625"/>
    <lineage>
        <taxon>Eukaryota</taxon>
        <taxon>Metazoa</taxon>
        <taxon>Ecdysozoa</taxon>
        <taxon>Arthropoda</taxon>
        <taxon>Chelicerata</taxon>
        <taxon>Arachnida</taxon>
        <taxon>Acari</taxon>
        <taxon>Acariformes</taxon>
        <taxon>Sarcoptiformes</taxon>
        <taxon>Oribatida</taxon>
        <taxon>Brachypylina</taxon>
        <taxon>Oppioidea</taxon>
        <taxon>Oppiidae</taxon>
        <taxon>Oppiella</taxon>
    </lineage>
</organism>
<dbReference type="GO" id="GO:0032543">
    <property type="term" value="P:mitochondrial translation"/>
    <property type="evidence" value="ECO:0007669"/>
    <property type="project" value="TreeGrafter"/>
</dbReference>
<dbReference type="Gene3D" id="1.10.1580.10">
    <property type="match status" value="1"/>
</dbReference>
<dbReference type="SUPFAM" id="SSF52540">
    <property type="entry name" value="P-loop containing nucleoside triphosphate hydrolases"/>
    <property type="match status" value="1"/>
</dbReference>
<name>A0A7R9MQH1_9ACAR</name>
<dbReference type="EMBL" id="OC954153">
    <property type="protein sequence ID" value="CAD7664565.1"/>
    <property type="molecule type" value="Genomic_DNA"/>
</dbReference>
<dbReference type="PANTHER" id="PTHR45782:SF4">
    <property type="entry name" value="MITOCHONDRIAL RIBOSOME-ASSOCIATED GTPASE 1"/>
    <property type="match status" value="1"/>
</dbReference>
<dbReference type="PANTHER" id="PTHR45782">
    <property type="entry name" value="MITOCHONDRIAL RIBOSOME-ASSOCIATED GTPASE 1"/>
    <property type="match status" value="1"/>
</dbReference>
<dbReference type="AlphaFoldDB" id="A0A7R9MQH1"/>
<feature type="non-terminal residue" evidence="4">
    <location>
        <position position="193"/>
    </location>
</feature>
<keyword evidence="2" id="KW-0342">GTP-binding</keyword>
<evidence type="ECO:0000256" key="1">
    <source>
        <dbReference type="ARBA" id="ARBA00022741"/>
    </source>
</evidence>
<evidence type="ECO:0000256" key="2">
    <source>
        <dbReference type="ARBA" id="ARBA00023134"/>
    </source>
</evidence>
<dbReference type="Pfam" id="PF01926">
    <property type="entry name" value="MMR_HSR1"/>
    <property type="match status" value="1"/>
</dbReference>
<keyword evidence="5" id="KW-1185">Reference proteome</keyword>
<evidence type="ECO:0000313" key="4">
    <source>
        <dbReference type="EMBL" id="CAD7664565.1"/>
    </source>
</evidence>